<sequence>MGKCNCFGCEKYSAISDAVRKKDIDTLAKVAKELGCRAINAELDVNYYKSILNGSWPQAIEILEEALDKAKERRQNENQRSFET</sequence>
<evidence type="ECO:0000313" key="1">
    <source>
        <dbReference type="EMBL" id="KKM77034.1"/>
    </source>
</evidence>
<name>A0A0F9K4J7_9ZZZZ</name>
<reference evidence="1" key="1">
    <citation type="journal article" date="2015" name="Nature">
        <title>Complex archaea that bridge the gap between prokaryotes and eukaryotes.</title>
        <authorList>
            <person name="Spang A."/>
            <person name="Saw J.H."/>
            <person name="Jorgensen S.L."/>
            <person name="Zaremba-Niedzwiedzka K."/>
            <person name="Martijn J."/>
            <person name="Lind A.E."/>
            <person name="van Eijk R."/>
            <person name="Schleper C."/>
            <person name="Guy L."/>
            <person name="Ettema T.J."/>
        </authorList>
    </citation>
    <scope>NUCLEOTIDE SEQUENCE</scope>
</reference>
<proteinExistence type="predicted"/>
<accession>A0A0F9K4J7</accession>
<dbReference type="AlphaFoldDB" id="A0A0F9K4J7"/>
<comment type="caution">
    <text evidence="1">The sequence shown here is derived from an EMBL/GenBank/DDBJ whole genome shotgun (WGS) entry which is preliminary data.</text>
</comment>
<dbReference type="EMBL" id="LAZR01008707">
    <property type="protein sequence ID" value="KKM77034.1"/>
    <property type="molecule type" value="Genomic_DNA"/>
</dbReference>
<protein>
    <submittedName>
        <fullName evidence="1">Uncharacterized protein</fullName>
    </submittedName>
</protein>
<gene>
    <name evidence="1" type="ORF">LCGC14_1374020</name>
</gene>
<organism evidence="1">
    <name type="scientific">marine sediment metagenome</name>
    <dbReference type="NCBI Taxonomy" id="412755"/>
    <lineage>
        <taxon>unclassified sequences</taxon>
        <taxon>metagenomes</taxon>
        <taxon>ecological metagenomes</taxon>
    </lineage>
</organism>